<gene>
    <name evidence="10" type="ORF">GRAN_3236</name>
</gene>
<feature type="transmembrane region" description="Helical" evidence="8">
    <location>
        <begin position="285"/>
        <end position="303"/>
    </location>
</feature>
<comment type="subcellular location">
    <subcellularLocation>
        <location evidence="1">Cell membrane</location>
        <topology evidence="1">Multi-pass membrane protein</topology>
    </subcellularLocation>
</comment>
<dbReference type="OrthoDB" id="9811222at2"/>
<feature type="transmembrane region" description="Helical" evidence="8">
    <location>
        <begin position="309"/>
        <end position="328"/>
    </location>
</feature>
<dbReference type="InterPro" id="IPR050297">
    <property type="entry name" value="LipidA_mod_glycosyltrf_83"/>
</dbReference>
<dbReference type="GO" id="GO:0005886">
    <property type="term" value="C:plasma membrane"/>
    <property type="evidence" value="ECO:0007669"/>
    <property type="project" value="UniProtKB-SubCell"/>
</dbReference>
<evidence type="ECO:0000256" key="3">
    <source>
        <dbReference type="ARBA" id="ARBA00022676"/>
    </source>
</evidence>
<organism evidence="10 11">
    <name type="scientific">Granulicella sibirica</name>
    <dbReference type="NCBI Taxonomy" id="2479048"/>
    <lineage>
        <taxon>Bacteria</taxon>
        <taxon>Pseudomonadati</taxon>
        <taxon>Acidobacteriota</taxon>
        <taxon>Terriglobia</taxon>
        <taxon>Terriglobales</taxon>
        <taxon>Acidobacteriaceae</taxon>
        <taxon>Granulicella</taxon>
    </lineage>
</organism>
<keyword evidence="6 8" id="KW-1133">Transmembrane helix</keyword>
<dbReference type="Proteomes" id="UP000289437">
    <property type="component" value="Unassembled WGS sequence"/>
</dbReference>
<feature type="transmembrane region" description="Helical" evidence="8">
    <location>
        <begin position="207"/>
        <end position="227"/>
    </location>
</feature>
<name>A0A4Q0T341_9BACT</name>
<keyword evidence="2" id="KW-1003">Cell membrane</keyword>
<dbReference type="AlphaFoldDB" id="A0A4Q0T341"/>
<keyword evidence="5 8" id="KW-0812">Transmembrane</keyword>
<dbReference type="EMBL" id="RDSM01000002">
    <property type="protein sequence ID" value="RXH56379.1"/>
    <property type="molecule type" value="Genomic_DNA"/>
</dbReference>
<dbReference type="RefSeq" id="WP_128913851.1">
    <property type="nucleotide sequence ID" value="NZ_RDSM01000002.1"/>
</dbReference>
<keyword evidence="3" id="KW-0328">Glycosyltransferase</keyword>
<evidence type="ECO:0000256" key="5">
    <source>
        <dbReference type="ARBA" id="ARBA00022692"/>
    </source>
</evidence>
<dbReference type="PANTHER" id="PTHR33908:SF11">
    <property type="entry name" value="MEMBRANE PROTEIN"/>
    <property type="match status" value="1"/>
</dbReference>
<evidence type="ECO:0000256" key="7">
    <source>
        <dbReference type="ARBA" id="ARBA00023136"/>
    </source>
</evidence>
<evidence type="ECO:0000256" key="4">
    <source>
        <dbReference type="ARBA" id="ARBA00022679"/>
    </source>
</evidence>
<evidence type="ECO:0000256" key="8">
    <source>
        <dbReference type="SAM" id="Phobius"/>
    </source>
</evidence>
<feature type="domain" description="Glycosyltransferase RgtA/B/C/D-like" evidence="9">
    <location>
        <begin position="65"/>
        <end position="225"/>
    </location>
</feature>
<dbReference type="GO" id="GO:0009103">
    <property type="term" value="P:lipopolysaccharide biosynthetic process"/>
    <property type="evidence" value="ECO:0007669"/>
    <property type="project" value="UniProtKB-ARBA"/>
</dbReference>
<accession>A0A4Q0T341</accession>
<feature type="transmembrane region" description="Helical" evidence="8">
    <location>
        <begin position="340"/>
        <end position="362"/>
    </location>
</feature>
<keyword evidence="11" id="KW-1185">Reference proteome</keyword>
<evidence type="ECO:0000313" key="10">
    <source>
        <dbReference type="EMBL" id="RXH56379.1"/>
    </source>
</evidence>
<sequence>MATTVVRPADPSFRDAWRLAALFAVVKVLFHIAATAWTIHLGYGYFRDEFYYIACGRHLAWGYVDHGPIVALQSRLAILLFGKSLYGIRMLSAFAGAARIFLTGLICWAMGGRRPAQALAMFAVSVGGIYIALDSFLSMNSFESLFWMTCIFALILILRNGNQKFWLLWGAAAGLGLLNKPSMTFFLVALLIGLLLTPQRRLLLNRWAILGVALMFLIVLPNLLWQIQNHWPTLEFLENGRARGKNLKLAPLEFLKQQILILAPATILVWFTGLVWLFRSPLAKPYRWIALTYLFFLAITMALHAKDYYVVPVYPMLFAAGAIAWENYFAKTRSVRENRVFAFPIFETIILAGAAVTLPMAIPVLRPASWVAYAKAIHMYNITESETAATGPLPQFYADRFGWQEEVDIVTRAYNALSPEEKANACLWGSNYGEAGALEFLGHNLPTVISGQNNYYLWGPHGCTGKVIIAVTPTANADLMSEYQSIELVGHLNNPWSMPYEHRNIYILRGRKDPIAPEWADHKDYI</sequence>
<feature type="transmembrane region" description="Helical" evidence="8">
    <location>
        <begin position="259"/>
        <end position="278"/>
    </location>
</feature>
<dbReference type="PANTHER" id="PTHR33908">
    <property type="entry name" value="MANNOSYLTRANSFERASE YKCB-RELATED"/>
    <property type="match status" value="1"/>
</dbReference>
<keyword evidence="4 10" id="KW-0808">Transferase</keyword>
<keyword evidence="7 8" id="KW-0472">Membrane</keyword>
<feature type="transmembrane region" description="Helical" evidence="8">
    <location>
        <begin position="144"/>
        <end position="161"/>
    </location>
</feature>
<evidence type="ECO:0000259" key="9">
    <source>
        <dbReference type="Pfam" id="PF13231"/>
    </source>
</evidence>
<evidence type="ECO:0000256" key="6">
    <source>
        <dbReference type="ARBA" id="ARBA00022989"/>
    </source>
</evidence>
<dbReference type="Pfam" id="PF13231">
    <property type="entry name" value="PMT_2"/>
    <property type="match status" value="1"/>
</dbReference>
<protein>
    <submittedName>
        <fullName evidence="10">4-amino-4-deoxy-L-arabinose transferase and related glycosyltransferases of PMT family</fullName>
    </submittedName>
</protein>
<reference evidence="11" key="2">
    <citation type="submission" date="2019-02" db="EMBL/GenBank/DDBJ databases">
        <title>Granulicella sibirica sp. nov., a psychrotolerant acidobacterium isolated from an organic soil layer in forested tundra, West Siberia.</title>
        <authorList>
            <person name="Oshkin I.Y."/>
            <person name="Kulichevskaya I.S."/>
            <person name="Rijpstra W.I.C."/>
            <person name="Sinninghe Damste J.S."/>
            <person name="Rakitin A.L."/>
            <person name="Ravin N.V."/>
            <person name="Dedysh S.N."/>
        </authorList>
    </citation>
    <scope>NUCLEOTIDE SEQUENCE [LARGE SCALE GENOMIC DNA]</scope>
    <source>
        <strain evidence="11">AF10</strain>
    </source>
</reference>
<dbReference type="GO" id="GO:0016763">
    <property type="term" value="F:pentosyltransferase activity"/>
    <property type="evidence" value="ECO:0007669"/>
    <property type="project" value="TreeGrafter"/>
</dbReference>
<evidence type="ECO:0000313" key="11">
    <source>
        <dbReference type="Proteomes" id="UP000289437"/>
    </source>
</evidence>
<evidence type="ECO:0000256" key="1">
    <source>
        <dbReference type="ARBA" id="ARBA00004651"/>
    </source>
</evidence>
<feature type="transmembrane region" description="Helical" evidence="8">
    <location>
        <begin position="90"/>
        <end position="111"/>
    </location>
</feature>
<feature type="transmembrane region" description="Helical" evidence="8">
    <location>
        <begin position="167"/>
        <end position="195"/>
    </location>
</feature>
<reference evidence="10 11" key="1">
    <citation type="submission" date="2018-11" db="EMBL/GenBank/DDBJ databases">
        <authorList>
            <person name="Mardanov A.V."/>
            <person name="Ravin N.V."/>
            <person name="Dedysh S.N."/>
        </authorList>
    </citation>
    <scope>NUCLEOTIDE SEQUENCE [LARGE SCALE GENOMIC DNA]</scope>
    <source>
        <strain evidence="10 11">AF10</strain>
    </source>
</reference>
<proteinExistence type="predicted"/>
<feature type="transmembrane region" description="Helical" evidence="8">
    <location>
        <begin position="20"/>
        <end position="43"/>
    </location>
</feature>
<comment type="caution">
    <text evidence="10">The sequence shown here is derived from an EMBL/GenBank/DDBJ whole genome shotgun (WGS) entry which is preliminary data.</text>
</comment>
<dbReference type="InterPro" id="IPR038731">
    <property type="entry name" value="RgtA/B/C-like"/>
</dbReference>
<evidence type="ECO:0000256" key="2">
    <source>
        <dbReference type="ARBA" id="ARBA00022475"/>
    </source>
</evidence>